<sequence length="188" mass="22655">MKLETSQILQTIYRFYPKHISYNRKKGKSYKKTKEFKAFIKKRKKAMKNHQQIEIFREELQNLLGLEVVNFSNLKNDVSYRYHCLLQDCDKSKTLELVVVISYLDLYYCYFFIESAKNSFQDSLESAEIQKKYQKIYQEKLKRLDLFFLQKGYCRVKNPMDSVDCTQTELKNQGEVNVYDCLFSDLFR</sequence>
<protein>
    <submittedName>
        <fullName evidence="1">Uncharacterized protein</fullName>
    </submittedName>
</protein>
<evidence type="ECO:0000313" key="1">
    <source>
        <dbReference type="EMBL" id="RDU69137.1"/>
    </source>
</evidence>
<proteinExistence type="predicted"/>
<evidence type="ECO:0000313" key="2">
    <source>
        <dbReference type="Proteomes" id="UP000257045"/>
    </source>
</evidence>
<name>A0A3D8IV23_9HELI</name>
<dbReference type="RefSeq" id="WP_115570119.1">
    <property type="nucleotide sequence ID" value="NZ_NXLV01000019.1"/>
</dbReference>
<dbReference type="AlphaFoldDB" id="A0A3D8IV23"/>
<organism evidence="1 2">
    <name type="scientific">Helicobacter brantae</name>
    <dbReference type="NCBI Taxonomy" id="375927"/>
    <lineage>
        <taxon>Bacteria</taxon>
        <taxon>Pseudomonadati</taxon>
        <taxon>Campylobacterota</taxon>
        <taxon>Epsilonproteobacteria</taxon>
        <taxon>Campylobacterales</taxon>
        <taxon>Helicobacteraceae</taxon>
        <taxon>Helicobacter</taxon>
    </lineage>
</organism>
<dbReference type="Proteomes" id="UP000257045">
    <property type="component" value="Unassembled WGS sequence"/>
</dbReference>
<dbReference type="EMBL" id="NXLV01000019">
    <property type="protein sequence ID" value="RDU69137.1"/>
    <property type="molecule type" value="Genomic_DNA"/>
</dbReference>
<accession>A0A3D8IV23</accession>
<reference evidence="1 2" key="1">
    <citation type="submission" date="2018-04" db="EMBL/GenBank/DDBJ databases">
        <title>Novel Campyloabacter and Helicobacter Species and Strains.</title>
        <authorList>
            <person name="Mannion A.J."/>
            <person name="Shen Z."/>
            <person name="Fox J.G."/>
        </authorList>
    </citation>
    <scope>NUCLEOTIDE SEQUENCE [LARGE SCALE GENOMIC DNA]</scope>
    <source>
        <strain evidence="1 2">MIT 04-9366</strain>
    </source>
</reference>
<gene>
    <name evidence="1" type="ORF">CQA58_07620</name>
</gene>
<comment type="caution">
    <text evidence="1">The sequence shown here is derived from an EMBL/GenBank/DDBJ whole genome shotgun (WGS) entry which is preliminary data.</text>
</comment>
<keyword evidence="2" id="KW-1185">Reference proteome</keyword>